<dbReference type="CDD" id="cd19481">
    <property type="entry name" value="RecA-like_protease"/>
    <property type="match status" value="1"/>
</dbReference>
<sequence>MADSVESKDLTVELMHLKYIELLEKRINQLDVLVNKPADVIPKSRNESATAGSGENDKAKTDESKEEAPKLPSRYRNILRKWDKTSGDYKEEVVEAGRFDKPTRKEFAYSFRRTYNPEKGDKDAFSDIEIEDDKLIELLKKVIGKYPGLNYDTDMLTMTSPFPAIIHHWNKLRNRVQQSPEEQVCKDLSNLMNRVKNSRELEAYFKIRDSSSDTKVVTFDTLWTAFAPGKLIVTRPFMADVPQITMVQDSPMPWTRNFQSTRPLSMWAWTWDWDGRQLLKVEHEFQIEWFRGTRKVTELSEVPLEMYDKAEELKEKVRERSRKFFKYTKGVQSNSNTEAELDQVLYYDNLGWADERKTLAEDDGNTNPDNYNDIDGHVDDEDSAGNLVTIKGDFISDAAEYSANSSYKNFPIGPVGRHIYVQETQLAPDEGIEFRELVDKIHEEDPKFEKPLDPNNDNFLVTPPRLLGYATRQRIWGQICLDWAEPKKKADQQVFLEKLQLNSRDKNMILSLVVAHMKTKEKKVKDIVENKGKGLVLLLHGPPGVGKTLTAETVAKATGRPLFVVSVAEIGLDASRAERKLEKVFALATKWQAVLLVDEADVFLETRSKNSPASRNALVSVLLRVLEYYEGIIIMTTNRIRAIDVAVISRIHLAVRYDDLSSEQRASIFAYYLDQLQDEVPTLITEQDREEIDDFIEVHGDTYLFNGRQIRNVVQAAHAYAAHGFSEEQLIKMTGDEEPLGERRAERRGRRSRARVQAARRSDGRMTQSHLKAVCDMTRSFQEQLKEESNSQRSENEALRGSK</sequence>
<gene>
    <name evidence="3" type="ORF">Daus18300_010325</name>
</gene>
<feature type="region of interest" description="Disordered" evidence="1">
    <location>
        <begin position="782"/>
        <end position="803"/>
    </location>
</feature>
<dbReference type="SUPFAM" id="SSF52540">
    <property type="entry name" value="P-loop containing nucleoside triphosphate hydrolases"/>
    <property type="match status" value="1"/>
</dbReference>
<evidence type="ECO:0000313" key="3">
    <source>
        <dbReference type="EMBL" id="KAL1857461.1"/>
    </source>
</evidence>
<dbReference type="InterPro" id="IPR003593">
    <property type="entry name" value="AAA+_ATPase"/>
</dbReference>
<evidence type="ECO:0000259" key="2">
    <source>
        <dbReference type="SMART" id="SM00382"/>
    </source>
</evidence>
<comment type="caution">
    <text evidence="3">The sequence shown here is derived from an EMBL/GenBank/DDBJ whole genome shotgun (WGS) entry which is preliminary data.</text>
</comment>
<dbReference type="Pfam" id="PF22942">
    <property type="entry name" value="DUF7025"/>
    <property type="match status" value="1"/>
</dbReference>
<feature type="region of interest" description="Disordered" evidence="1">
    <location>
        <begin position="44"/>
        <end position="70"/>
    </location>
</feature>
<feature type="region of interest" description="Disordered" evidence="1">
    <location>
        <begin position="735"/>
        <end position="770"/>
    </location>
</feature>
<name>A0ABR3WAT4_9PEZI</name>
<accession>A0ABR3WAT4</accession>
<organism evidence="3 4">
    <name type="scientific">Diaporthe australafricana</name>
    <dbReference type="NCBI Taxonomy" id="127596"/>
    <lineage>
        <taxon>Eukaryota</taxon>
        <taxon>Fungi</taxon>
        <taxon>Dikarya</taxon>
        <taxon>Ascomycota</taxon>
        <taxon>Pezizomycotina</taxon>
        <taxon>Sordariomycetes</taxon>
        <taxon>Sordariomycetidae</taxon>
        <taxon>Diaporthales</taxon>
        <taxon>Diaporthaceae</taxon>
        <taxon>Diaporthe</taxon>
    </lineage>
</organism>
<dbReference type="EMBL" id="JAWRVE010000113">
    <property type="protein sequence ID" value="KAL1857461.1"/>
    <property type="molecule type" value="Genomic_DNA"/>
</dbReference>
<dbReference type="InterPro" id="IPR027417">
    <property type="entry name" value="P-loop_NTPase"/>
</dbReference>
<feature type="domain" description="AAA+ ATPase" evidence="2">
    <location>
        <begin position="533"/>
        <end position="659"/>
    </location>
</feature>
<evidence type="ECO:0000256" key="1">
    <source>
        <dbReference type="SAM" id="MobiDB-lite"/>
    </source>
</evidence>
<reference evidence="3 4" key="1">
    <citation type="journal article" date="2024" name="IMA Fungus">
        <title>IMA Genome - F19 : A genome assembly and annotation guide to empower mycologists, including annotated draft genome sequences of Ceratocystis pirilliformis, Diaporthe australafricana, Fusarium ophioides, Paecilomyces lecythidis, and Sporothrix stenoceras.</title>
        <authorList>
            <person name="Aylward J."/>
            <person name="Wilson A.M."/>
            <person name="Visagie C.M."/>
            <person name="Spraker J."/>
            <person name="Barnes I."/>
            <person name="Buitendag C."/>
            <person name="Ceriani C."/>
            <person name="Del Mar Angel L."/>
            <person name="du Plessis D."/>
            <person name="Fuchs T."/>
            <person name="Gasser K."/>
            <person name="Kramer D."/>
            <person name="Li W."/>
            <person name="Munsamy K."/>
            <person name="Piso A."/>
            <person name="Price J.L."/>
            <person name="Sonnekus B."/>
            <person name="Thomas C."/>
            <person name="van der Nest A."/>
            <person name="van Dijk A."/>
            <person name="van Heerden A."/>
            <person name="van Vuuren N."/>
            <person name="Yilmaz N."/>
            <person name="Duong T.A."/>
            <person name="van der Merwe N.A."/>
            <person name="Wingfield M.J."/>
            <person name="Wingfield B.D."/>
        </authorList>
    </citation>
    <scope>NUCLEOTIDE SEQUENCE [LARGE SCALE GENOMIC DNA]</scope>
    <source>
        <strain evidence="3 4">CMW 18300</strain>
    </source>
</reference>
<dbReference type="PANTHER" id="PTHR46411:SF2">
    <property type="entry name" value="AAA+ ATPASE DOMAIN-CONTAINING PROTEIN"/>
    <property type="match status" value="1"/>
</dbReference>
<evidence type="ECO:0000313" key="4">
    <source>
        <dbReference type="Proteomes" id="UP001583177"/>
    </source>
</evidence>
<dbReference type="InterPro" id="IPR054289">
    <property type="entry name" value="DUF7025"/>
</dbReference>
<dbReference type="PANTHER" id="PTHR46411">
    <property type="entry name" value="FAMILY ATPASE, PUTATIVE-RELATED"/>
    <property type="match status" value="1"/>
</dbReference>
<proteinExistence type="predicted"/>
<keyword evidence="4" id="KW-1185">Reference proteome</keyword>
<dbReference type="SMART" id="SM00382">
    <property type="entry name" value="AAA"/>
    <property type="match status" value="1"/>
</dbReference>
<dbReference type="Proteomes" id="UP001583177">
    <property type="component" value="Unassembled WGS sequence"/>
</dbReference>
<protein>
    <recommendedName>
        <fullName evidence="2">AAA+ ATPase domain-containing protein</fullName>
    </recommendedName>
</protein>
<feature type="compositionally biased region" description="Basic and acidic residues" evidence="1">
    <location>
        <begin position="55"/>
        <end position="69"/>
    </location>
</feature>
<dbReference type="Gene3D" id="3.40.50.300">
    <property type="entry name" value="P-loop containing nucleotide triphosphate hydrolases"/>
    <property type="match status" value="1"/>
</dbReference>
<dbReference type="InterPro" id="IPR003959">
    <property type="entry name" value="ATPase_AAA_core"/>
</dbReference>
<dbReference type="Pfam" id="PF00004">
    <property type="entry name" value="AAA"/>
    <property type="match status" value="1"/>
</dbReference>
<feature type="compositionally biased region" description="Basic and acidic residues" evidence="1">
    <location>
        <begin position="784"/>
        <end position="803"/>
    </location>
</feature>